<dbReference type="Gene3D" id="3.40.50.300">
    <property type="entry name" value="P-loop containing nucleotide triphosphate hydrolases"/>
    <property type="match status" value="1"/>
</dbReference>
<name>A0A8E2JL45_9PEZI</name>
<evidence type="ECO:0000313" key="2">
    <source>
        <dbReference type="Proteomes" id="UP000250266"/>
    </source>
</evidence>
<keyword evidence="2" id="KW-1185">Reference proteome</keyword>
<dbReference type="InterPro" id="IPR027417">
    <property type="entry name" value="P-loop_NTPase"/>
</dbReference>
<sequence length="167" mass="18626">MLLFLPPGVGQTLTAESVTETMQVPLYMRSAGDRGTDPPGNVVQLLDEADVFLEAHGTYDLERNKLVSIFARSLEYYEGILFLITTSVDSIDAAFESQVHLSFQYDELDVVSRHHVLSTFLKSSTDVGKFTAEELDKLASFSLNGRQIKNVLKIAQLLVSKQEVELR</sequence>
<dbReference type="PANTHER" id="PTHR46411">
    <property type="entry name" value="FAMILY ATPASE, PUTATIVE-RELATED"/>
    <property type="match status" value="1"/>
</dbReference>
<dbReference type="PANTHER" id="PTHR46411:SF3">
    <property type="entry name" value="AAA+ ATPASE DOMAIN-CONTAINING PROTEIN"/>
    <property type="match status" value="1"/>
</dbReference>
<evidence type="ECO:0008006" key="3">
    <source>
        <dbReference type="Google" id="ProtNLM"/>
    </source>
</evidence>
<organism evidence="1 2">
    <name type="scientific">Lepidopterella palustris CBS 459.81</name>
    <dbReference type="NCBI Taxonomy" id="1314670"/>
    <lineage>
        <taxon>Eukaryota</taxon>
        <taxon>Fungi</taxon>
        <taxon>Dikarya</taxon>
        <taxon>Ascomycota</taxon>
        <taxon>Pezizomycotina</taxon>
        <taxon>Dothideomycetes</taxon>
        <taxon>Pleosporomycetidae</taxon>
        <taxon>Mytilinidiales</taxon>
        <taxon>Argynnaceae</taxon>
        <taxon>Lepidopterella</taxon>
    </lineage>
</organism>
<dbReference type="EMBL" id="KV744805">
    <property type="protein sequence ID" value="OCK86433.1"/>
    <property type="molecule type" value="Genomic_DNA"/>
</dbReference>
<dbReference type="SUPFAM" id="SSF52540">
    <property type="entry name" value="P-loop containing nucleoside triphosphate hydrolases"/>
    <property type="match status" value="1"/>
</dbReference>
<gene>
    <name evidence="1" type="ORF">K432DRAFT_430974</name>
</gene>
<dbReference type="OrthoDB" id="10042665at2759"/>
<evidence type="ECO:0000313" key="1">
    <source>
        <dbReference type="EMBL" id="OCK86433.1"/>
    </source>
</evidence>
<dbReference type="AlphaFoldDB" id="A0A8E2JL45"/>
<dbReference type="Proteomes" id="UP000250266">
    <property type="component" value="Unassembled WGS sequence"/>
</dbReference>
<protein>
    <recommendedName>
        <fullName evidence="3">ATPase AAA-type core domain-containing protein</fullName>
    </recommendedName>
</protein>
<accession>A0A8E2JL45</accession>
<proteinExistence type="predicted"/>
<reference evidence="1 2" key="1">
    <citation type="journal article" date="2016" name="Nat. Commun.">
        <title>Ectomycorrhizal ecology is imprinted in the genome of the dominant symbiotic fungus Cenococcum geophilum.</title>
        <authorList>
            <consortium name="DOE Joint Genome Institute"/>
            <person name="Peter M."/>
            <person name="Kohler A."/>
            <person name="Ohm R.A."/>
            <person name="Kuo A."/>
            <person name="Krutzmann J."/>
            <person name="Morin E."/>
            <person name="Arend M."/>
            <person name="Barry K.W."/>
            <person name="Binder M."/>
            <person name="Choi C."/>
            <person name="Clum A."/>
            <person name="Copeland A."/>
            <person name="Grisel N."/>
            <person name="Haridas S."/>
            <person name="Kipfer T."/>
            <person name="LaButti K."/>
            <person name="Lindquist E."/>
            <person name="Lipzen A."/>
            <person name="Maire R."/>
            <person name="Meier B."/>
            <person name="Mihaltcheva S."/>
            <person name="Molinier V."/>
            <person name="Murat C."/>
            <person name="Poggeler S."/>
            <person name="Quandt C.A."/>
            <person name="Sperisen C."/>
            <person name="Tritt A."/>
            <person name="Tisserant E."/>
            <person name="Crous P.W."/>
            <person name="Henrissat B."/>
            <person name="Nehls U."/>
            <person name="Egli S."/>
            <person name="Spatafora J.W."/>
            <person name="Grigoriev I.V."/>
            <person name="Martin F.M."/>
        </authorList>
    </citation>
    <scope>NUCLEOTIDE SEQUENCE [LARGE SCALE GENOMIC DNA]</scope>
    <source>
        <strain evidence="1 2">CBS 459.81</strain>
    </source>
</reference>